<dbReference type="Proteomes" id="UP001500393">
    <property type="component" value="Unassembled WGS sequence"/>
</dbReference>
<keyword evidence="9" id="KW-1185">Reference proteome</keyword>
<name>A0ABP4PCI9_9ACTN</name>
<feature type="transmembrane region" description="Helical" evidence="5">
    <location>
        <begin position="240"/>
        <end position="264"/>
    </location>
</feature>
<feature type="transmembrane region" description="Helical" evidence="5">
    <location>
        <begin position="109"/>
        <end position="130"/>
    </location>
</feature>
<evidence type="ECO:0000256" key="6">
    <source>
        <dbReference type="SAM" id="MobiDB-lite"/>
    </source>
</evidence>
<dbReference type="Pfam" id="PF00528">
    <property type="entry name" value="BPD_transp_1"/>
    <property type="match status" value="1"/>
</dbReference>
<dbReference type="InterPro" id="IPR000515">
    <property type="entry name" value="MetI-like"/>
</dbReference>
<comment type="caution">
    <text evidence="8">The sequence shown here is derived from an EMBL/GenBank/DDBJ whole genome shotgun (WGS) entry which is preliminary data.</text>
</comment>
<comment type="similarity">
    <text evidence="5">Belongs to the binding-protein-dependent transport system permease family.</text>
</comment>
<dbReference type="RefSeq" id="WP_344214944.1">
    <property type="nucleotide sequence ID" value="NZ_BAAAOS010000020.1"/>
</dbReference>
<evidence type="ECO:0000256" key="3">
    <source>
        <dbReference type="ARBA" id="ARBA00022989"/>
    </source>
</evidence>
<dbReference type="PROSITE" id="PS50928">
    <property type="entry name" value="ABC_TM1"/>
    <property type="match status" value="1"/>
</dbReference>
<evidence type="ECO:0000313" key="9">
    <source>
        <dbReference type="Proteomes" id="UP001500393"/>
    </source>
</evidence>
<sequence>MATDLAPDQVVPPALPMTSGASGGPRRKRRARRRPLMRDLFRYRWLYLLLLPGLAYFIVFKYLPMYGLTIAFKDYVPFLGYSGSEWVGLEHFRELFTGPDFGRLMFNTLLLALLTIVFVFPAPIVVALLLNELRVRVLKRSVQSLIYIPHFLSWTIVASVTYLLFSVDFGVVAGWIHGLVGGEKVDYVAQADWFRPLIVLQLLWKQTGWGTIIYLAALAGVDSQLYEAARVDGAGRWRQFWHITLPAIRPTIVVMAILTSGHLMDSGFEQIWLMTTSLNRDVADVFDTFVYYVGITQGSFSYATAVGLFKGLVGVVLIFGSNWLAKRMGQRGLF</sequence>
<dbReference type="EMBL" id="BAAAOS010000020">
    <property type="protein sequence ID" value="GAA1578079.1"/>
    <property type="molecule type" value="Genomic_DNA"/>
</dbReference>
<evidence type="ECO:0000256" key="2">
    <source>
        <dbReference type="ARBA" id="ARBA00022692"/>
    </source>
</evidence>
<feature type="domain" description="ABC transmembrane type-1" evidence="7">
    <location>
        <begin position="105"/>
        <end position="321"/>
    </location>
</feature>
<feature type="transmembrane region" description="Helical" evidence="5">
    <location>
        <begin position="43"/>
        <end position="63"/>
    </location>
</feature>
<feature type="transmembrane region" description="Helical" evidence="5">
    <location>
        <begin position="151"/>
        <end position="177"/>
    </location>
</feature>
<keyword evidence="3 5" id="KW-1133">Transmembrane helix</keyword>
<feature type="transmembrane region" description="Helical" evidence="5">
    <location>
        <begin position="197"/>
        <end position="219"/>
    </location>
</feature>
<accession>A0ABP4PCI9</accession>
<keyword evidence="5" id="KW-0813">Transport</keyword>
<evidence type="ECO:0000256" key="4">
    <source>
        <dbReference type="ARBA" id="ARBA00023136"/>
    </source>
</evidence>
<comment type="subcellular location">
    <subcellularLocation>
        <location evidence="5">Cell membrane</location>
        <topology evidence="5">Multi-pass membrane protein</topology>
    </subcellularLocation>
    <subcellularLocation>
        <location evidence="1">Membrane</location>
        <topology evidence="1">Multi-pass membrane protein</topology>
    </subcellularLocation>
</comment>
<keyword evidence="4 5" id="KW-0472">Membrane</keyword>
<dbReference type="CDD" id="cd06261">
    <property type="entry name" value="TM_PBP2"/>
    <property type="match status" value="1"/>
</dbReference>
<dbReference type="PANTHER" id="PTHR43496">
    <property type="entry name" value="PROTEIN LPLB"/>
    <property type="match status" value="1"/>
</dbReference>
<feature type="transmembrane region" description="Helical" evidence="5">
    <location>
        <begin position="300"/>
        <end position="325"/>
    </location>
</feature>
<proteinExistence type="inferred from homology"/>
<dbReference type="PANTHER" id="PTHR43496:SF1">
    <property type="entry name" value="POLYGALACTURONAN_RHAMNOGALACTURONAN TRANSPORT SYSTEM PERMEASE PROTEIN YTEP"/>
    <property type="match status" value="1"/>
</dbReference>
<organism evidence="8 9">
    <name type="scientific">Kribbella sancticallisti</name>
    <dbReference type="NCBI Taxonomy" id="460087"/>
    <lineage>
        <taxon>Bacteria</taxon>
        <taxon>Bacillati</taxon>
        <taxon>Actinomycetota</taxon>
        <taxon>Actinomycetes</taxon>
        <taxon>Propionibacteriales</taxon>
        <taxon>Kribbellaceae</taxon>
        <taxon>Kribbella</taxon>
    </lineage>
</organism>
<gene>
    <name evidence="8" type="ORF">GCM10009789_34430</name>
</gene>
<dbReference type="SUPFAM" id="SSF161098">
    <property type="entry name" value="MetI-like"/>
    <property type="match status" value="1"/>
</dbReference>
<reference evidence="9" key="1">
    <citation type="journal article" date="2019" name="Int. J. Syst. Evol. Microbiol.">
        <title>The Global Catalogue of Microorganisms (GCM) 10K type strain sequencing project: providing services to taxonomists for standard genome sequencing and annotation.</title>
        <authorList>
            <consortium name="The Broad Institute Genomics Platform"/>
            <consortium name="The Broad Institute Genome Sequencing Center for Infectious Disease"/>
            <person name="Wu L."/>
            <person name="Ma J."/>
        </authorList>
    </citation>
    <scope>NUCLEOTIDE SEQUENCE [LARGE SCALE GENOMIC DNA]</scope>
    <source>
        <strain evidence="9">JCM 14969</strain>
    </source>
</reference>
<keyword evidence="2 5" id="KW-0812">Transmembrane</keyword>
<evidence type="ECO:0000256" key="1">
    <source>
        <dbReference type="ARBA" id="ARBA00004141"/>
    </source>
</evidence>
<dbReference type="InterPro" id="IPR035906">
    <property type="entry name" value="MetI-like_sf"/>
</dbReference>
<feature type="region of interest" description="Disordered" evidence="6">
    <location>
        <begin position="1"/>
        <end position="31"/>
    </location>
</feature>
<evidence type="ECO:0000313" key="8">
    <source>
        <dbReference type="EMBL" id="GAA1578079.1"/>
    </source>
</evidence>
<dbReference type="Gene3D" id="1.10.3720.10">
    <property type="entry name" value="MetI-like"/>
    <property type="match status" value="1"/>
</dbReference>
<evidence type="ECO:0000259" key="7">
    <source>
        <dbReference type="PROSITE" id="PS50928"/>
    </source>
</evidence>
<evidence type="ECO:0000256" key="5">
    <source>
        <dbReference type="RuleBase" id="RU363032"/>
    </source>
</evidence>
<protein>
    <submittedName>
        <fullName evidence="8">Sugar ABC transporter permease</fullName>
    </submittedName>
</protein>